<evidence type="ECO:0000259" key="1">
    <source>
        <dbReference type="PROSITE" id="PS50191"/>
    </source>
</evidence>
<proteinExistence type="predicted"/>
<feature type="domain" description="CRAL-TRIO" evidence="1">
    <location>
        <begin position="98"/>
        <end position="261"/>
    </location>
</feature>
<dbReference type="InterPro" id="IPR011074">
    <property type="entry name" value="CRAL/TRIO_N_dom"/>
</dbReference>
<dbReference type="EMBL" id="OU963896">
    <property type="protein sequence ID" value="CAH2988926.1"/>
    <property type="molecule type" value="Genomic_DNA"/>
</dbReference>
<gene>
    <name evidence="2" type="ORF">CHILSU_LOCUS8339</name>
</gene>
<sequence>MAYVFKLERSAELSPESKLVAEKELRETPERVKEGLKRTRELLKQNPDLYFGDDDEIFTIFLRPCKWYPESALALMRRVAEFKRDNAHLLSGLRPEHMKDTVLKCNTATILPKRDHKNRRVTIANGGSIWDPSKANVDELFKWFYLLHIVLLLEPETQVNGMVSILDYHNMGWSQVTAVTPSSSRRQLSFLQDASAVRLKEVHVLRQPMIFNVLWNVLKPFVKEKLKKRLMFHGSKFSSLHKHIPSAHLPAEYGGELPPTDYSGVPLYEVLQENRAFIEKWDSYGFVSTK</sequence>
<dbReference type="SMART" id="SM00516">
    <property type="entry name" value="SEC14"/>
    <property type="match status" value="1"/>
</dbReference>
<dbReference type="Gene3D" id="3.40.525.10">
    <property type="entry name" value="CRAL-TRIO lipid binding domain"/>
    <property type="match status" value="1"/>
</dbReference>
<dbReference type="SUPFAM" id="SSF46938">
    <property type="entry name" value="CRAL/TRIO N-terminal domain"/>
    <property type="match status" value="1"/>
</dbReference>
<dbReference type="PRINTS" id="PR00180">
    <property type="entry name" value="CRETINALDHBP"/>
</dbReference>
<dbReference type="Gene3D" id="1.10.8.20">
    <property type="entry name" value="N-terminal domain of phosphatidylinositol transfer protein sec14p"/>
    <property type="match status" value="1"/>
</dbReference>
<dbReference type="PANTHER" id="PTHR10174:SF212">
    <property type="entry name" value="MIP26555P1"/>
    <property type="match status" value="1"/>
</dbReference>
<dbReference type="SMART" id="SM01100">
    <property type="entry name" value="CRAL_TRIO_N"/>
    <property type="match status" value="1"/>
</dbReference>
<dbReference type="Pfam" id="PF00650">
    <property type="entry name" value="CRAL_TRIO"/>
    <property type="match status" value="1"/>
</dbReference>
<name>A0ABN8L698_CHISP</name>
<dbReference type="CDD" id="cd00170">
    <property type="entry name" value="SEC14"/>
    <property type="match status" value="1"/>
</dbReference>
<dbReference type="InterPro" id="IPR036273">
    <property type="entry name" value="CRAL/TRIO_N_dom_sf"/>
</dbReference>
<organism evidence="2 3">
    <name type="scientific">Chilo suppressalis</name>
    <name type="common">Asiatic rice borer moth</name>
    <dbReference type="NCBI Taxonomy" id="168631"/>
    <lineage>
        <taxon>Eukaryota</taxon>
        <taxon>Metazoa</taxon>
        <taxon>Ecdysozoa</taxon>
        <taxon>Arthropoda</taxon>
        <taxon>Hexapoda</taxon>
        <taxon>Insecta</taxon>
        <taxon>Pterygota</taxon>
        <taxon>Neoptera</taxon>
        <taxon>Endopterygota</taxon>
        <taxon>Lepidoptera</taxon>
        <taxon>Glossata</taxon>
        <taxon>Ditrysia</taxon>
        <taxon>Pyraloidea</taxon>
        <taxon>Crambidae</taxon>
        <taxon>Crambinae</taxon>
        <taxon>Chilo</taxon>
    </lineage>
</organism>
<keyword evidence="3" id="KW-1185">Reference proteome</keyword>
<reference evidence="2" key="1">
    <citation type="submission" date="2021-12" db="EMBL/GenBank/DDBJ databases">
        <authorList>
            <person name="King R."/>
        </authorList>
    </citation>
    <scope>NUCLEOTIDE SEQUENCE</scope>
</reference>
<evidence type="ECO:0000313" key="3">
    <source>
        <dbReference type="Proteomes" id="UP001153292"/>
    </source>
</evidence>
<dbReference type="InterPro" id="IPR001251">
    <property type="entry name" value="CRAL-TRIO_dom"/>
</dbReference>
<dbReference type="PROSITE" id="PS50191">
    <property type="entry name" value="CRAL_TRIO"/>
    <property type="match status" value="1"/>
</dbReference>
<dbReference type="InterPro" id="IPR036865">
    <property type="entry name" value="CRAL-TRIO_dom_sf"/>
</dbReference>
<evidence type="ECO:0000313" key="2">
    <source>
        <dbReference type="EMBL" id="CAH2988926.1"/>
    </source>
</evidence>
<accession>A0ABN8L698</accession>
<dbReference type="Proteomes" id="UP001153292">
    <property type="component" value="Chromosome 3"/>
</dbReference>
<protein>
    <recommendedName>
        <fullName evidence="1">CRAL-TRIO domain-containing protein</fullName>
    </recommendedName>
</protein>
<dbReference type="SUPFAM" id="SSF52087">
    <property type="entry name" value="CRAL/TRIO domain"/>
    <property type="match status" value="1"/>
</dbReference>
<dbReference type="Gene3D" id="1.20.5.1200">
    <property type="entry name" value="Alpha-tocopherol transfer"/>
    <property type="match status" value="1"/>
</dbReference>
<dbReference type="PANTHER" id="PTHR10174">
    <property type="entry name" value="ALPHA-TOCOPHEROL TRANSFER PROTEIN-RELATED"/>
    <property type="match status" value="1"/>
</dbReference>